<dbReference type="RefSeq" id="WP_011609991.1">
    <property type="nucleotide sequence ID" value="NC_008312.1"/>
</dbReference>
<dbReference type="InterPro" id="IPR000863">
    <property type="entry name" value="Sulfotransferase_dom"/>
</dbReference>
<name>Q11A82_TRIEI</name>
<sequence length="287" mass="33756">MKKSIKPSYKLHKNFRLPMGFTPENFDSGITYQAQEKDTFIVTYPKCGTTWTQHIIWMLSHDGKPLPLDKNINLEVPHLEEVGGDFVKYLSKPRFIKTHLTYNLTPYNPDTKYIYVARNPFDCAVSFYYHTQGFIKHYDFAEGTFDDFFECFITGEVDWGDYFDHLLSWVQHKNDQNVLFLTYESMKNDPKMNIIAMAKFLGDNYLEKIENLQILESILHHTSFTSMSQNQSRWSSQRPVNMTPFIRQGKVGDWRSHFSVSQTQRLSQKLRMKTAGTEAENLWQIPE</sequence>
<gene>
    <name evidence="4" type="ordered locus">Tery_0085</name>
</gene>
<dbReference type="PANTHER" id="PTHR11783">
    <property type="entry name" value="SULFOTRANSFERASE SULT"/>
    <property type="match status" value="1"/>
</dbReference>
<dbReference type="Pfam" id="PF00685">
    <property type="entry name" value="Sulfotransfer_1"/>
    <property type="match status" value="1"/>
</dbReference>
<dbReference type="EMBL" id="CP000393">
    <property type="protein sequence ID" value="ABG49592.1"/>
    <property type="molecule type" value="Genomic_DNA"/>
</dbReference>
<accession>Q11A82</accession>
<proteinExistence type="inferred from homology"/>
<dbReference type="OrthoDB" id="8446141at2"/>
<evidence type="ECO:0000313" key="4">
    <source>
        <dbReference type="EMBL" id="ABG49592.1"/>
    </source>
</evidence>
<dbReference type="GO" id="GO:0008146">
    <property type="term" value="F:sulfotransferase activity"/>
    <property type="evidence" value="ECO:0007669"/>
    <property type="project" value="InterPro"/>
</dbReference>
<comment type="similarity">
    <text evidence="1">Belongs to the sulfotransferase 1 family.</text>
</comment>
<keyword evidence="2 4" id="KW-0808">Transferase</keyword>
<dbReference type="eggNOG" id="ENOG5031CAG">
    <property type="taxonomic scope" value="Bacteria"/>
</dbReference>
<dbReference type="SUPFAM" id="SSF52540">
    <property type="entry name" value="P-loop containing nucleoside triphosphate hydrolases"/>
    <property type="match status" value="1"/>
</dbReference>
<dbReference type="InterPro" id="IPR027417">
    <property type="entry name" value="P-loop_NTPase"/>
</dbReference>
<evidence type="ECO:0000259" key="3">
    <source>
        <dbReference type="Pfam" id="PF00685"/>
    </source>
</evidence>
<dbReference type="AlphaFoldDB" id="Q11A82"/>
<reference evidence="4" key="1">
    <citation type="submission" date="2006-06" db="EMBL/GenBank/DDBJ databases">
        <title>Complete sequence of Trichodesmium erythraeum IMS101.</title>
        <authorList>
            <consortium name="US DOE Joint Genome Institute"/>
            <person name="Copeland A."/>
            <person name="Lucas S."/>
            <person name="Lapidus A."/>
            <person name="Barry K."/>
            <person name="Detter J.C."/>
            <person name="Glavina del Rio T."/>
            <person name="Hammon N."/>
            <person name="Israni S."/>
            <person name="Dalin E."/>
            <person name="Tice H."/>
            <person name="Pitluck S."/>
            <person name="Kiss H."/>
            <person name="Munk A.C."/>
            <person name="Brettin T."/>
            <person name="Bruce D."/>
            <person name="Han C."/>
            <person name="Tapia R."/>
            <person name="Gilna P."/>
            <person name="Schmutz J."/>
            <person name="Larimer F."/>
            <person name="Land M."/>
            <person name="Hauser L."/>
            <person name="Kyrpides N."/>
            <person name="Kim E."/>
            <person name="Richardson P."/>
        </authorList>
    </citation>
    <scope>NUCLEOTIDE SEQUENCE [LARGE SCALE GENOMIC DNA]</scope>
    <source>
        <strain evidence="4">IMS101</strain>
    </source>
</reference>
<dbReference type="HOGENOM" id="CLU_027239_1_2_3"/>
<dbReference type="Gene3D" id="3.40.50.300">
    <property type="entry name" value="P-loop containing nucleotide triphosphate hydrolases"/>
    <property type="match status" value="1"/>
</dbReference>
<protein>
    <submittedName>
        <fullName evidence="4">Sulfotransferase</fullName>
    </submittedName>
</protein>
<dbReference type="STRING" id="203124.Tery_0085"/>
<feature type="domain" description="Sulfotransferase" evidence="3">
    <location>
        <begin position="37"/>
        <end position="276"/>
    </location>
</feature>
<evidence type="ECO:0000256" key="1">
    <source>
        <dbReference type="ARBA" id="ARBA00005771"/>
    </source>
</evidence>
<organism evidence="4">
    <name type="scientific">Trichodesmium erythraeum (strain IMS101)</name>
    <dbReference type="NCBI Taxonomy" id="203124"/>
    <lineage>
        <taxon>Bacteria</taxon>
        <taxon>Bacillati</taxon>
        <taxon>Cyanobacteriota</taxon>
        <taxon>Cyanophyceae</taxon>
        <taxon>Oscillatoriophycideae</taxon>
        <taxon>Oscillatoriales</taxon>
        <taxon>Microcoleaceae</taxon>
        <taxon>Trichodesmium</taxon>
    </lineage>
</organism>
<dbReference type="KEGG" id="ter:Tery_0085"/>
<evidence type="ECO:0000256" key="2">
    <source>
        <dbReference type="ARBA" id="ARBA00022679"/>
    </source>
</evidence>